<keyword evidence="6 11" id="KW-0812">Transmembrane</keyword>
<dbReference type="GO" id="GO:0016192">
    <property type="term" value="P:vesicle-mediated transport"/>
    <property type="evidence" value="ECO:0007669"/>
    <property type="project" value="TreeGrafter"/>
</dbReference>
<dbReference type="GO" id="GO:0000022">
    <property type="term" value="P:mitotic spindle elongation"/>
    <property type="evidence" value="ECO:0007669"/>
    <property type="project" value="TreeGrafter"/>
</dbReference>
<gene>
    <name evidence="13" type="ORF">J7T54_008233</name>
</gene>
<name>A0A9Q0BCJ3_9HYPO</name>
<dbReference type="RefSeq" id="XP_051360471.1">
    <property type="nucleotide sequence ID" value="XM_051508457.1"/>
</dbReference>
<feature type="compositionally biased region" description="Basic and acidic residues" evidence="10">
    <location>
        <begin position="313"/>
        <end position="326"/>
    </location>
</feature>
<feature type="transmembrane region" description="Helical" evidence="11">
    <location>
        <begin position="269"/>
        <end position="290"/>
    </location>
</feature>
<dbReference type="GO" id="GO:0000139">
    <property type="term" value="C:Golgi membrane"/>
    <property type="evidence" value="ECO:0007669"/>
    <property type="project" value="UniProtKB-SubCell"/>
</dbReference>
<keyword evidence="14" id="KW-1185">Reference proteome</keyword>
<feature type="region of interest" description="Disordered" evidence="10">
    <location>
        <begin position="303"/>
        <end position="327"/>
    </location>
</feature>
<evidence type="ECO:0000256" key="2">
    <source>
        <dbReference type="ARBA" id="ARBA00004653"/>
    </source>
</evidence>
<dbReference type="PANTHER" id="PTHR47549:SF1">
    <property type="entry name" value="GOLGI APPARATUS MEMBRANE PROTEIN TVP38"/>
    <property type="match status" value="1"/>
</dbReference>
<dbReference type="InterPro" id="IPR032816">
    <property type="entry name" value="VTT_dom"/>
</dbReference>
<comment type="similarity">
    <text evidence="3">Belongs to the TVP38/TMEM64 family.</text>
</comment>
<reference evidence="13" key="1">
    <citation type="journal article" date="2021" name="J Fungi (Basel)">
        <title>Genomic and Metabolomic Analyses of the Marine Fungus Emericellopsis cladophorae: Insights into Saltwater Adaptability Mechanisms and Its Biosynthetic Potential.</title>
        <authorList>
            <person name="Goncalves M.F.M."/>
            <person name="Hilario S."/>
            <person name="Van de Peer Y."/>
            <person name="Esteves A.C."/>
            <person name="Alves A."/>
        </authorList>
    </citation>
    <scope>NUCLEOTIDE SEQUENCE</scope>
    <source>
        <strain evidence="13">MUM 19.33</strain>
    </source>
</reference>
<dbReference type="InterPro" id="IPR051076">
    <property type="entry name" value="Golgi_membrane_TVP38/TMEM64"/>
</dbReference>
<evidence type="ECO:0000256" key="9">
    <source>
        <dbReference type="ARBA" id="ARBA00023136"/>
    </source>
</evidence>
<feature type="region of interest" description="Disordered" evidence="10">
    <location>
        <begin position="348"/>
        <end position="379"/>
    </location>
</feature>
<dbReference type="Proteomes" id="UP001055219">
    <property type="component" value="Unassembled WGS sequence"/>
</dbReference>
<evidence type="ECO:0000256" key="8">
    <source>
        <dbReference type="ARBA" id="ARBA00023034"/>
    </source>
</evidence>
<evidence type="ECO:0000256" key="1">
    <source>
        <dbReference type="ARBA" id="ARBA00002978"/>
    </source>
</evidence>
<feature type="transmembrane region" description="Helical" evidence="11">
    <location>
        <begin position="151"/>
        <end position="175"/>
    </location>
</feature>
<dbReference type="AlphaFoldDB" id="A0A9Q0BCJ3"/>
<evidence type="ECO:0000256" key="5">
    <source>
        <dbReference type="ARBA" id="ARBA00020673"/>
    </source>
</evidence>
<comment type="caution">
    <text evidence="13">The sequence shown here is derived from an EMBL/GenBank/DDBJ whole genome shotgun (WGS) entry which is preliminary data.</text>
</comment>
<keyword evidence="9 11" id="KW-0472">Membrane</keyword>
<dbReference type="Pfam" id="PF09335">
    <property type="entry name" value="VTT_dom"/>
    <property type="match status" value="1"/>
</dbReference>
<evidence type="ECO:0000256" key="11">
    <source>
        <dbReference type="SAM" id="Phobius"/>
    </source>
</evidence>
<accession>A0A9Q0BCJ3</accession>
<feature type="domain" description="VTT" evidence="12">
    <location>
        <begin position="136"/>
        <end position="251"/>
    </location>
</feature>
<dbReference type="OrthoDB" id="166803at2759"/>
<dbReference type="PANTHER" id="PTHR47549">
    <property type="entry name" value="GOLGI APPARATUS MEMBRANE PROTEIN TVP38-RELATED"/>
    <property type="match status" value="1"/>
</dbReference>
<evidence type="ECO:0000256" key="10">
    <source>
        <dbReference type="SAM" id="MobiDB-lite"/>
    </source>
</evidence>
<keyword evidence="8" id="KW-0333">Golgi apparatus</keyword>
<feature type="transmembrane region" description="Helical" evidence="11">
    <location>
        <begin position="77"/>
        <end position="96"/>
    </location>
</feature>
<evidence type="ECO:0000256" key="7">
    <source>
        <dbReference type="ARBA" id="ARBA00022989"/>
    </source>
</evidence>
<sequence>MPADYSTAAQNLAVSPSNSPSSSPPLWARHGSSNNVRRLSSARFRNSPRLRQAWTTLDAWNKYTIETYSRMSVLQRIVAGVGIIAVYVLIILGWVYSHRLFDWLAGVSQSWRELPGGWLIIFALVFAAAFPPIIGYSTFTTISGFVYGFPWGWPVPALACTIGSLCAFIAARTVLSKAVDRMVGKDARFVALGQVLRRDGIWYLTGIRFCPLPFSMSNGFLATIPSITPTAFALSTALSSPKLLVHVFIGSRLAILAESDDKMSWGDKMVNYLSMAVGAGVGITVGYIIYKRTMARAAEIARSQAREDEEAEEGRAHDAYLDREDTLIDPEDAANLMTDDDLSLWETQVVDEDADYTSDGPKSTSKASSPNEAGRRSPW</sequence>
<feature type="region of interest" description="Disordered" evidence="10">
    <location>
        <begin position="1"/>
        <end position="32"/>
    </location>
</feature>
<reference evidence="13" key="2">
    <citation type="submission" date="2022-07" db="EMBL/GenBank/DDBJ databases">
        <authorList>
            <person name="Goncalves M.F.M."/>
            <person name="Hilario S."/>
            <person name="Van De Peer Y."/>
            <person name="Esteves A.C."/>
            <person name="Alves A."/>
        </authorList>
    </citation>
    <scope>NUCLEOTIDE SEQUENCE</scope>
    <source>
        <strain evidence="13">MUM 19.33</strain>
    </source>
</reference>
<comment type="subcellular location">
    <subcellularLocation>
        <location evidence="2">Golgi apparatus membrane</location>
        <topology evidence="2">Multi-pass membrane protein</topology>
    </subcellularLocation>
</comment>
<feature type="compositionally biased region" description="Polar residues" evidence="10">
    <location>
        <begin position="360"/>
        <end position="371"/>
    </location>
</feature>
<evidence type="ECO:0000259" key="12">
    <source>
        <dbReference type="Pfam" id="PF09335"/>
    </source>
</evidence>
<comment type="function">
    <text evidence="1">Golgi membrane protein involved in vesicular trafficking and spindle migration.</text>
</comment>
<dbReference type="GeneID" id="75834704"/>
<evidence type="ECO:0000256" key="4">
    <source>
        <dbReference type="ARBA" id="ARBA00013533"/>
    </source>
</evidence>
<evidence type="ECO:0000313" key="14">
    <source>
        <dbReference type="Proteomes" id="UP001055219"/>
    </source>
</evidence>
<feature type="transmembrane region" description="Helical" evidence="11">
    <location>
        <begin position="117"/>
        <end position="139"/>
    </location>
</feature>
<keyword evidence="7 11" id="KW-1133">Transmembrane helix</keyword>
<protein>
    <recommendedName>
        <fullName evidence="4">Golgi apparatus membrane protein TVP38</fullName>
    </recommendedName>
    <alternativeName>
        <fullName evidence="5">Golgi apparatus membrane protein tvp38</fullName>
    </alternativeName>
</protein>
<dbReference type="EMBL" id="JAGIXG020000044">
    <property type="protein sequence ID" value="KAI6779615.1"/>
    <property type="molecule type" value="Genomic_DNA"/>
</dbReference>
<evidence type="ECO:0000256" key="3">
    <source>
        <dbReference type="ARBA" id="ARBA00008640"/>
    </source>
</evidence>
<evidence type="ECO:0000256" key="6">
    <source>
        <dbReference type="ARBA" id="ARBA00022692"/>
    </source>
</evidence>
<proteinExistence type="inferred from homology"/>
<evidence type="ECO:0000313" key="13">
    <source>
        <dbReference type="EMBL" id="KAI6779615.1"/>
    </source>
</evidence>
<organism evidence="13 14">
    <name type="scientific">Emericellopsis cladophorae</name>
    <dbReference type="NCBI Taxonomy" id="2686198"/>
    <lineage>
        <taxon>Eukaryota</taxon>
        <taxon>Fungi</taxon>
        <taxon>Dikarya</taxon>
        <taxon>Ascomycota</taxon>
        <taxon>Pezizomycotina</taxon>
        <taxon>Sordariomycetes</taxon>
        <taxon>Hypocreomycetidae</taxon>
        <taxon>Hypocreales</taxon>
        <taxon>Bionectriaceae</taxon>
        <taxon>Emericellopsis</taxon>
    </lineage>
</organism>
<feature type="compositionally biased region" description="Low complexity" evidence="10">
    <location>
        <begin position="15"/>
        <end position="25"/>
    </location>
</feature>